<proteinExistence type="predicted"/>
<organism evidence="13 14">
    <name type="scientific">Sphingomonas paeninsulae</name>
    <dbReference type="NCBI Taxonomy" id="2319844"/>
    <lineage>
        <taxon>Bacteria</taxon>
        <taxon>Pseudomonadati</taxon>
        <taxon>Pseudomonadota</taxon>
        <taxon>Alphaproteobacteria</taxon>
        <taxon>Sphingomonadales</taxon>
        <taxon>Sphingomonadaceae</taxon>
        <taxon>Sphingomonas</taxon>
    </lineage>
</organism>
<feature type="domain" description="CheR-type methyltransferase" evidence="12">
    <location>
        <begin position="209"/>
        <end position="470"/>
    </location>
</feature>
<dbReference type="SUPFAM" id="SSF55874">
    <property type="entry name" value="ATPase domain of HSP90 chaperone/DNA topoisomerase II/histidine kinase"/>
    <property type="match status" value="1"/>
</dbReference>
<evidence type="ECO:0000259" key="10">
    <source>
        <dbReference type="PROSITE" id="PS50110"/>
    </source>
</evidence>
<dbReference type="PROSITE" id="PS50110">
    <property type="entry name" value="RESPONSE_REGULATORY"/>
    <property type="match status" value="2"/>
</dbReference>
<dbReference type="Gene3D" id="3.40.50.2300">
    <property type="match status" value="2"/>
</dbReference>
<evidence type="ECO:0000256" key="7">
    <source>
        <dbReference type="SAM" id="Coils"/>
    </source>
</evidence>
<dbReference type="InterPro" id="IPR000780">
    <property type="entry name" value="CheR_MeTrfase"/>
</dbReference>
<dbReference type="InterPro" id="IPR036097">
    <property type="entry name" value="HisK_dim/P_sf"/>
</dbReference>
<dbReference type="SMART" id="SM00448">
    <property type="entry name" value="REC"/>
    <property type="match status" value="2"/>
</dbReference>
<dbReference type="InterPro" id="IPR001789">
    <property type="entry name" value="Sig_transdc_resp-reg_receiver"/>
</dbReference>
<dbReference type="InterPro" id="IPR000673">
    <property type="entry name" value="Sig_transdc_resp-reg_Me-estase"/>
</dbReference>
<dbReference type="Pfam" id="PF13596">
    <property type="entry name" value="PAS_10"/>
    <property type="match status" value="1"/>
</dbReference>
<gene>
    <name evidence="13" type="ORF">D3Y57_01090</name>
</gene>
<feature type="domain" description="HTH luxR-type" evidence="8">
    <location>
        <begin position="1350"/>
        <end position="1415"/>
    </location>
</feature>
<dbReference type="SUPFAM" id="SSF46894">
    <property type="entry name" value="C-terminal effector domain of the bipartite response regulators"/>
    <property type="match status" value="1"/>
</dbReference>
<feature type="modified residue" description="4-aspartylphosphate" evidence="6">
    <location>
        <position position="1269"/>
    </location>
</feature>
<dbReference type="InterPro" id="IPR022642">
    <property type="entry name" value="CheR_C"/>
</dbReference>
<keyword evidence="14" id="KW-1185">Reference proteome</keyword>
<keyword evidence="5" id="KW-0378">Hydrolase</keyword>
<dbReference type="Gene3D" id="3.40.50.180">
    <property type="entry name" value="Methylesterase CheB, C-terminal domain"/>
    <property type="match status" value="1"/>
</dbReference>
<dbReference type="CDD" id="cd00156">
    <property type="entry name" value="REC"/>
    <property type="match status" value="1"/>
</dbReference>
<dbReference type="SMART" id="SM00388">
    <property type="entry name" value="HisKA"/>
    <property type="match status" value="1"/>
</dbReference>
<dbReference type="Pfam" id="PF00196">
    <property type="entry name" value="GerE"/>
    <property type="match status" value="1"/>
</dbReference>
<feature type="coiled-coil region" evidence="7">
    <location>
        <begin position="669"/>
        <end position="710"/>
    </location>
</feature>
<dbReference type="InterPro" id="IPR022641">
    <property type="entry name" value="CheR_N"/>
</dbReference>
<reference evidence="13 14" key="1">
    <citation type="submission" date="2018-09" db="EMBL/GenBank/DDBJ databases">
        <title>Sphingomonas peninsula sp. nov., isolated from fildes peninsula, Antarctic soil.</title>
        <authorList>
            <person name="Yingchao G."/>
        </authorList>
    </citation>
    <scope>NUCLEOTIDE SEQUENCE [LARGE SCALE GENOMIC DNA]</scope>
    <source>
        <strain evidence="13 14">YZ-8</strain>
        <plasmid evidence="13 14">unnamed2</plasmid>
    </source>
</reference>
<dbReference type="InterPro" id="IPR011006">
    <property type="entry name" value="CheY-like_superfamily"/>
</dbReference>
<dbReference type="GO" id="GO:0005737">
    <property type="term" value="C:cytoplasm"/>
    <property type="evidence" value="ECO:0007669"/>
    <property type="project" value="InterPro"/>
</dbReference>
<dbReference type="InterPro" id="IPR003594">
    <property type="entry name" value="HATPase_dom"/>
</dbReference>
<dbReference type="Gene3D" id="1.10.287.130">
    <property type="match status" value="1"/>
</dbReference>
<evidence type="ECO:0000256" key="2">
    <source>
        <dbReference type="ARBA" id="ARBA00012438"/>
    </source>
</evidence>
<keyword evidence="4" id="KW-0238">DNA-binding</keyword>
<dbReference type="InterPro" id="IPR036890">
    <property type="entry name" value="HATPase_C_sf"/>
</dbReference>
<dbReference type="PRINTS" id="PR00996">
    <property type="entry name" value="CHERMTFRASE"/>
</dbReference>
<keyword evidence="6" id="KW-0597">Phosphoprotein</keyword>
<dbReference type="InterPro" id="IPR005467">
    <property type="entry name" value="His_kinase_dom"/>
</dbReference>
<dbReference type="SMART" id="SM00138">
    <property type="entry name" value="MeTrc"/>
    <property type="match status" value="1"/>
</dbReference>
<dbReference type="GO" id="GO:0008984">
    <property type="term" value="F:protein-glutamate methylesterase activity"/>
    <property type="evidence" value="ECO:0007669"/>
    <property type="project" value="InterPro"/>
</dbReference>
<dbReference type="InterPro" id="IPR000792">
    <property type="entry name" value="Tscrpt_reg_LuxR_C"/>
</dbReference>
<keyword evidence="13" id="KW-0614">Plasmid</keyword>
<dbReference type="PROSITE" id="PS00622">
    <property type="entry name" value="HTH_LUXR_1"/>
    <property type="match status" value="1"/>
</dbReference>
<dbReference type="PANTHER" id="PTHR24422">
    <property type="entry name" value="CHEMOTAXIS PROTEIN METHYLTRANSFERASE"/>
    <property type="match status" value="1"/>
</dbReference>
<dbReference type="PROSITE" id="PS50043">
    <property type="entry name" value="HTH_LUXR_2"/>
    <property type="match status" value="1"/>
</dbReference>
<dbReference type="GO" id="GO:0000156">
    <property type="term" value="F:phosphorelay response regulator activity"/>
    <property type="evidence" value="ECO:0007669"/>
    <property type="project" value="InterPro"/>
</dbReference>
<dbReference type="SMART" id="SM00387">
    <property type="entry name" value="HATPase_c"/>
    <property type="match status" value="1"/>
</dbReference>
<name>A0A494TFY7_SPHPE</name>
<evidence type="ECO:0000259" key="9">
    <source>
        <dbReference type="PROSITE" id="PS50109"/>
    </source>
</evidence>
<dbReference type="EMBL" id="CP032827">
    <property type="protein sequence ID" value="AYJ84751.1"/>
    <property type="molecule type" value="Genomic_DNA"/>
</dbReference>
<dbReference type="InterPro" id="IPR035909">
    <property type="entry name" value="CheB_C"/>
</dbReference>
<evidence type="ECO:0000256" key="4">
    <source>
        <dbReference type="ARBA" id="ARBA00023125"/>
    </source>
</evidence>
<dbReference type="PANTHER" id="PTHR24422:SF27">
    <property type="entry name" value="PROTEIN-GLUTAMATE O-METHYLTRANSFERASE"/>
    <property type="match status" value="1"/>
</dbReference>
<dbReference type="Gene3D" id="1.10.10.10">
    <property type="entry name" value="Winged helix-like DNA-binding domain superfamily/Winged helix DNA-binding domain"/>
    <property type="match status" value="1"/>
</dbReference>
<geneLocation type="plasmid" evidence="13">
    <name>unnamed2</name>
</geneLocation>
<dbReference type="Pfam" id="PF00512">
    <property type="entry name" value="HisKA"/>
    <property type="match status" value="1"/>
</dbReference>
<dbReference type="InterPro" id="IPR029063">
    <property type="entry name" value="SAM-dependent_MTases_sf"/>
</dbReference>
<dbReference type="SUPFAM" id="SSF52172">
    <property type="entry name" value="CheY-like"/>
    <property type="match status" value="2"/>
</dbReference>
<comment type="catalytic activity">
    <reaction evidence="1">
        <text>ATP + protein L-histidine = ADP + protein N-phospho-L-histidine.</text>
        <dbReference type="EC" id="2.7.13.3"/>
    </reaction>
</comment>
<feature type="domain" description="Histidine kinase" evidence="9">
    <location>
        <begin position="848"/>
        <end position="1061"/>
    </location>
</feature>
<evidence type="ECO:0000256" key="1">
    <source>
        <dbReference type="ARBA" id="ARBA00000085"/>
    </source>
</evidence>
<dbReference type="PROSITE" id="PS50122">
    <property type="entry name" value="CHEB"/>
    <property type="match status" value="1"/>
</dbReference>
<dbReference type="PROSITE" id="PS50123">
    <property type="entry name" value="CHER"/>
    <property type="match status" value="1"/>
</dbReference>
<evidence type="ECO:0000313" key="13">
    <source>
        <dbReference type="EMBL" id="AYJ84751.1"/>
    </source>
</evidence>
<evidence type="ECO:0000259" key="12">
    <source>
        <dbReference type="PROSITE" id="PS50123"/>
    </source>
</evidence>
<dbReference type="Pfam" id="PF03705">
    <property type="entry name" value="CheR_N"/>
    <property type="match status" value="1"/>
</dbReference>
<evidence type="ECO:0000256" key="6">
    <source>
        <dbReference type="PROSITE-ProRule" id="PRU00169"/>
    </source>
</evidence>
<feature type="modified residue" description="4-aspartylphosphate" evidence="6">
    <location>
        <position position="1133"/>
    </location>
</feature>
<evidence type="ECO:0000259" key="11">
    <source>
        <dbReference type="PROSITE" id="PS50122"/>
    </source>
</evidence>
<dbReference type="InterPro" id="IPR016032">
    <property type="entry name" value="Sig_transdc_resp-reg_C-effctor"/>
</dbReference>
<dbReference type="OrthoDB" id="9816309at2"/>
<dbReference type="GO" id="GO:0008757">
    <property type="term" value="F:S-adenosylmethionine-dependent methyltransferase activity"/>
    <property type="evidence" value="ECO:0007669"/>
    <property type="project" value="InterPro"/>
</dbReference>
<dbReference type="GO" id="GO:0000155">
    <property type="term" value="F:phosphorelay sensor kinase activity"/>
    <property type="evidence" value="ECO:0007669"/>
    <property type="project" value="InterPro"/>
</dbReference>
<keyword evidence="3 5" id="KW-0145">Chemotaxis</keyword>
<feature type="active site" evidence="5">
    <location>
        <position position="16"/>
    </location>
</feature>
<dbReference type="InterPro" id="IPR003661">
    <property type="entry name" value="HisK_dim/P_dom"/>
</dbReference>
<dbReference type="SMART" id="SM00421">
    <property type="entry name" value="HTH_LUXR"/>
    <property type="match status" value="1"/>
</dbReference>
<dbReference type="SUPFAM" id="SSF55785">
    <property type="entry name" value="PYP-like sensor domain (PAS domain)"/>
    <property type="match status" value="1"/>
</dbReference>
<dbReference type="InterPro" id="IPR035965">
    <property type="entry name" value="PAS-like_dom_sf"/>
</dbReference>
<dbReference type="Pfam" id="PF01339">
    <property type="entry name" value="CheB_methylest"/>
    <property type="match status" value="1"/>
</dbReference>
<keyword evidence="7" id="KW-0175">Coiled coil</keyword>
<dbReference type="FunFam" id="3.30.565.10:FF:000049">
    <property type="entry name" value="Two-component sensor histidine kinase"/>
    <property type="match status" value="1"/>
</dbReference>
<evidence type="ECO:0000259" key="8">
    <source>
        <dbReference type="PROSITE" id="PS50043"/>
    </source>
</evidence>
<dbReference type="CDD" id="cd16434">
    <property type="entry name" value="CheB-CheR_fusion"/>
    <property type="match status" value="1"/>
</dbReference>
<dbReference type="Pfam" id="PF02518">
    <property type="entry name" value="HATPase_c"/>
    <property type="match status" value="1"/>
</dbReference>
<accession>A0A494TFY7</accession>
<feature type="domain" description="Response regulatory" evidence="10">
    <location>
        <begin position="1220"/>
        <end position="1334"/>
    </location>
</feature>
<dbReference type="Pfam" id="PF00072">
    <property type="entry name" value="Response_reg"/>
    <property type="match status" value="2"/>
</dbReference>
<dbReference type="GO" id="GO:0006935">
    <property type="term" value="P:chemotaxis"/>
    <property type="evidence" value="ECO:0007669"/>
    <property type="project" value="UniProtKB-UniRule"/>
</dbReference>
<dbReference type="CDD" id="cd00082">
    <property type="entry name" value="HisKA"/>
    <property type="match status" value="1"/>
</dbReference>
<dbReference type="SUPFAM" id="SSF53335">
    <property type="entry name" value="S-adenosyl-L-methionine-dependent methyltransferases"/>
    <property type="match status" value="1"/>
</dbReference>
<evidence type="ECO:0000313" key="14">
    <source>
        <dbReference type="Proteomes" id="UP000276254"/>
    </source>
</evidence>
<feature type="active site" evidence="5">
    <location>
        <position position="43"/>
    </location>
</feature>
<dbReference type="CDD" id="cd06170">
    <property type="entry name" value="LuxR_C_like"/>
    <property type="match status" value="1"/>
</dbReference>
<dbReference type="GO" id="GO:0006355">
    <property type="term" value="P:regulation of DNA-templated transcription"/>
    <property type="evidence" value="ECO:0007669"/>
    <property type="project" value="InterPro"/>
</dbReference>
<protein>
    <recommendedName>
        <fullName evidence="2">histidine kinase</fullName>
        <ecNumber evidence="2">2.7.13.3</ecNumber>
    </recommendedName>
</protein>
<evidence type="ECO:0000256" key="3">
    <source>
        <dbReference type="ARBA" id="ARBA00022500"/>
    </source>
</evidence>
<dbReference type="PRINTS" id="PR00038">
    <property type="entry name" value="HTHLUXR"/>
</dbReference>
<dbReference type="GO" id="GO:0003677">
    <property type="term" value="F:DNA binding"/>
    <property type="evidence" value="ECO:0007669"/>
    <property type="project" value="UniProtKB-KW"/>
</dbReference>
<dbReference type="KEGG" id="spha:D3Y57_01090"/>
<dbReference type="Gene3D" id="3.30.450.20">
    <property type="entry name" value="PAS domain"/>
    <property type="match status" value="1"/>
</dbReference>
<dbReference type="SUPFAM" id="SSF52738">
    <property type="entry name" value="Methylesterase CheB, C-terminal domain"/>
    <property type="match status" value="1"/>
</dbReference>
<feature type="active site" evidence="5">
    <location>
        <position position="135"/>
    </location>
</feature>
<dbReference type="SUPFAM" id="SSF47384">
    <property type="entry name" value="Homodimeric domain of signal transducing histidine kinase"/>
    <property type="match status" value="1"/>
</dbReference>
<dbReference type="Pfam" id="PF01739">
    <property type="entry name" value="CheR"/>
    <property type="match status" value="1"/>
</dbReference>
<feature type="domain" description="Response regulatory" evidence="10">
    <location>
        <begin position="1082"/>
        <end position="1199"/>
    </location>
</feature>
<dbReference type="Proteomes" id="UP000276254">
    <property type="component" value="Plasmid unnamed2"/>
</dbReference>
<dbReference type="InterPro" id="IPR036388">
    <property type="entry name" value="WH-like_DNA-bd_sf"/>
</dbReference>
<sequence length="1423" mass="154189">MSTGKTNFPIVAIGASAGGLDATTRLIDALPKSPGMAFILIQHLDPTHKSLMADLLAKHTVMPVVEATDGAAIEIDHIYTIASGTYLSVSGDVLKVSAPEAPRGFRKPFDFLLKSMAQGTEHPIVAIVLSGLDGDGSGGVLSVRDRGGLVIAQDPAEAEYESMPSSAIETGLVDATLRVDQMPEALATFAKTNGANGAPSPPIPGLADIIDILRKDTPHDFRLYKPGTLQRRIERRMGLANIPLDAMPKYLALLRKNAGERDLLAGDLLINVTTFFRDPKTFDLLASKVIPDLVNGHDGEQPLRVWVAGCSSGEEAYSIAILFMEAIAAVKRPIKLQMFASDVDSEAVARAREGLYPDAVAVDITPARLKRFFAHDEQGYRVNADLRDVIVFTVQDVISDPPFSRLDLISCRNLLIYLTPRAQAKVIALFHFALRKRGMLLLGSAETIASVTGRFEVVAKAERIYRQIGQGRLGLSDYDVGAAADKAAQVRGAADQVPKHAVGFADLTRRLVLETHAPAAVLIDRAGKCLYSLGPTDRYLQVASGYPSHDLLEMATPALRAKLRAAIGRVSKENRRVFIGHSRVGATAFGIDVQAVTSEGEELLLVAFIDDTAGAQGGGDAKSPATNARVGDLEHELALTRDELRIALDGLETSNQEQKAINEEALSVNEEYQSTNEELLTSKEELQSLNEELTALNGQLQETLERQRSTSDDLQNVLYSTDVATLFLDPDLNIRFFTPATRAVFNVIPGDIGRPLADLRALAVDDQLEDDAKKVLEGAAAIEHEIEVPGGSWFMRRILPYHTHDRKIEGIVITFTDITERKSSAKALRATKREAELANIAKSRFLAAASHDLRQPLQSLSLVQALLAHSVEDPKGAKLVARLGQTLDAMAGMLNVLLDINQIEAGVVQPEPKDFMLGDLFGRMRDEFMYQVQAQHLELRVRTCPLRVHSDPRLLEQMIRNLLGNAMKYTRTGRIVLGCRKIGTMMRIEVWDTGIGIAKDELHAIFDEFHQIDNAARERSKGLGLGLSIVQRLGALLDHDIGVRSKLGKGSVFSIEVPLAAEVEANKAVEIPVHMRATTTGKIIIVEDDPDVRDLLEQLLKTSGHRVRKAATGSAALALVAKGAIRPDLILADYNLPGAMDGLDVIGHFRKVLNHPLPGIILTGDISRATQARIASSDCVLLSKPVKAQELSAAIEALLGGSDRCSILPPLEHDSMSDVVIVVVDDDADVRNSIRDVLEEDGHVVEVFPDAESYLTAYRSDREGCLLLDAGLPGIGGLELLVRLQEMGNPMSTIMLTGSNDLTLAISAMKAGACDFIEKPVGKDALMASIGRALAQSHDTSIVHAFEEAAARHVAELTPRQREIMDLVLAGHPSKNIAADLGISQRTVENHRASIMKKMDVRSLPELARLALAAEDKSFSTHA</sequence>
<dbReference type="SUPFAM" id="SSF47757">
    <property type="entry name" value="Chemotaxis receptor methyltransferase CheR, N-terminal domain"/>
    <property type="match status" value="1"/>
</dbReference>
<dbReference type="EC" id="2.7.13.3" evidence="2"/>
<feature type="domain" description="CheB-type methylesterase" evidence="11">
    <location>
        <begin position="4"/>
        <end position="193"/>
    </location>
</feature>
<dbReference type="PROSITE" id="PS50109">
    <property type="entry name" value="HIS_KIN"/>
    <property type="match status" value="1"/>
</dbReference>
<evidence type="ECO:0000256" key="5">
    <source>
        <dbReference type="PROSITE-ProRule" id="PRU00050"/>
    </source>
</evidence>
<dbReference type="InterPro" id="IPR050903">
    <property type="entry name" value="Bact_Chemotaxis_MeTrfase"/>
</dbReference>
<dbReference type="Gene3D" id="3.30.565.10">
    <property type="entry name" value="Histidine kinase-like ATPase, C-terminal domain"/>
    <property type="match status" value="1"/>
</dbReference>
<dbReference type="Gene3D" id="3.40.50.150">
    <property type="entry name" value="Vaccinia Virus protein VP39"/>
    <property type="match status" value="1"/>
</dbReference>